<name>A0A8I2GV00_RHILV</name>
<dbReference type="PANTHER" id="PTHR12461">
    <property type="entry name" value="HYPOXIA-INDUCIBLE FACTOR 1 ALPHA INHIBITOR-RELATED"/>
    <property type="match status" value="1"/>
</dbReference>
<dbReference type="SMART" id="SM00558">
    <property type="entry name" value="JmjC"/>
    <property type="match status" value="1"/>
</dbReference>
<dbReference type="InterPro" id="IPR041667">
    <property type="entry name" value="Cupin_8"/>
</dbReference>
<dbReference type="Pfam" id="PF13621">
    <property type="entry name" value="Cupin_8"/>
    <property type="match status" value="1"/>
</dbReference>
<dbReference type="AlphaFoldDB" id="A0A8I2GV00"/>
<evidence type="ECO:0000313" key="3">
    <source>
        <dbReference type="Proteomes" id="UP000662259"/>
    </source>
</evidence>
<protein>
    <recommendedName>
        <fullName evidence="1">JmjC domain-containing protein</fullName>
    </recommendedName>
</protein>
<dbReference type="EMBL" id="WIEZ01000015">
    <property type="protein sequence ID" value="NKM48183.1"/>
    <property type="molecule type" value="Genomic_DNA"/>
</dbReference>
<comment type="caution">
    <text evidence="2">The sequence shown here is derived from an EMBL/GenBank/DDBJ whole genome shotgun (WGS) entry which is preliminary data.</text>
</comment>
<dbReference type="InterPro" id="IPR003347">
    <property type="entry name" value="JmjC_dom"/>
</dbReference>
<dbReference type="PROSITE" id="PS51184">
    <property type="entry name" value="JMJC"/>
    <property type="match status" value="1"/>
</dbReference>
<dbReference type="Gene3D" id="2.60.120.10">
    <property type="entry name" value="Jelly Rolls"/>
    <property type="match status" value="1"/>
</dbReference>
<evidence type="ECO:0000313" key="2">
    <source>
        <dbReference type="EMBL" id="NKM48183.1"/>
    </source>
</evidence>
<proteinExistence type="predicted"/>
<dbReference type="InterPro" id="IPR014710">
    <property type="entry name" value="RmlC-like_jellyroll"/>
</dbReference>
<accession>A0A8I2GV00</accession>
<dbReference type="SUPFAM" id="SSF51197">
    <property type="entry name" value="Clavaminate synthase-like"/>
    <property type="match status" value="1"/>
</dbReference>
<feature type="domain" description="JmjC" evidence="1">
    <location>
        <begin position="206"/>
        <end position="390"/>
    </location>
</feature>
<dbReference type="Proteomes" id="UP000662259">
    <property type="component" value="Unassembled WGS sequence"/>
</dbReference>
<organism evidence="2 3">
    <name type="scientific">Rhizobium leguminosarum bv. viciae</name>
    <dbReference type="NCBI Taxonomy" id="387"/>
    <lineage>
        <taxon>Bacteria</taxon>
        <taxon>Pseudomonadati</taxon>
        <taxon>Pseudomonadota</taxon>
        <taxon>Alphaproteobacteria</taxon>
        <taxon>Hyphomicrobiales</taxon>
        <taxon>Rhizobiaceae</taxon>
        <taxon>Rhizobium/Agrobacterium group</taxon>
        <taxon>Rhizobium</taxon>
    </lineage>
</organism>
<dbReference type="PANTHER" id="PTHR12461:SF105">
    <property type="entry name" value="HYPOXIA-INDUCIBLE FACTOR 1-ALPHA INHIBITOR"/>
    <property type="match status" value="1"/>
</dbReference>
<reference evidence="2" key="1">
    <citation type="submission" date="2019-10" db="EMBL/GenBank/DDBJ databases">
        <title>Rhizobium leguminosarum symbiovar viciae collection.</title>
        <authorList>
            <person name="Boivin S."/>
            <person name="Lepetit M."/>
        </authorList>
    </citation>
    <scope>NUCLEOTIDE SEQUENCE</scope>
    <source>
        <strain evidence="2">L143</strain>
    </source>
</reference>
<evidence type="ECO:0000259" key="1">
    <source>
        <dbReference type="PROSITE" id="PS51184"/>
    </source>
</evidence>
<sequence>MSNECVHKKPSCCYSSGLQVEDFIVFQHRVRRRSRMTNLSQSAEVTCMPSDAGRVLFEALRDGFEQASAVGIVQIISELPRLDFFITVNETEIDYSEGLTPSPSATITMRDNVIHDLVAKAEMYDSRVVEFSSRLSLAGDRTLANFLLNLVMRPAPSVVRTFKIASDLAKSHALDEVVRVNRPDLETLREAMDNFKPLLISGVLDEWGVENWNPKTLEAHFGRYQIVSFLPWTIRNYTTEGAMKYTGGMGLPGVLAQPFRAPPLLQDAAPLGFPLLWLGSAQSEKKSVTGLHCDYVNGFLCQVFGRKKVIMYAPDQEEYLYPKRAYNMYRSCWTGPDVVDYEKYPLFKHAKPIEFILNPGEVLFIPFGWYHCIFALDTVMSISYPVECVR</sequence>
<gene>
    <name evidence="2" type="ORF">GFL91_25090</name>
</gene>